<dbReference type="GeneID" id="96294439"/>
<feature type="region of interest" description="Disordered" evidence="1">
    <location>
        <begin position="221"/>
        <end position="253"/>
    </location>
</feature>
<accession>A0ABQ3ARG6</accession>
<dbReference type="RefSeq" id="WP_190028996.1">
    <property type="nucleotide sequence ID" value="NZ_BMUU01000015.1"/>
</dbReference>
<dbReference type="Proteomes" id="UP000600946">
    <property type="component" value="Unassembled WGS sequence"/>
</dbReference>
<evidence type="ECO:0000313" key="2">
    <source>
        <dbReference type="EMBL" id="GGY61636.1"/>
    </source>
</evidence>
<comment type="caution">
    <text evidence="2">The sequence shown here is derived from an EMBL/GenBank/DDBJ whole genome shotgun (WGS) entry which is preliminary data.</text>
</comment>
<protein>
    <submittedName>
        <fullName evidence="2">Uncharacterized protein</fullName>
    </submittedName>
</protein>
<dbReference type="EMBL" id="BMUU01000015">
    <property type="protein sequence ID" value="GGY61636.1"/>
    <property type="molecule type" value="Genomic_DNA"/>
</dbReference>
<keyword evidence="3" id="KW-1185">Reference proteome</keyword>
<gene>
    <name evidence="2" type="ORF">GCM10010326_65590</name>
</gene>
<sequence length="253" mass="27439">MAEVTFHPLHPWALLPEKPKADRAGARAERDAYQDSFRYLRIPRLPADCPPWVLGQELGWSLRSPLTLTMRPLEDIGLAVPDAEDPQQVGRRLGGQRMFQRGKDWIATGDASWLHLGDYRTPTGGWEGMFIPNGQGTVEWRLGFAAQIPPGTFLMVMPPPIPCAPGLGVPLGVIPAKAVNAMADRGGMSIAVQIDHPVSIHRGQEIARIVLLHPDSLRATAHSTPTASATTPPRAAAEVHVPPEAAHAAEETR</sequence>
<name>A0ABQ3ARG6_9ACTN</name>
<reference evidence="3" key="1">
    <citation type="journal article" date="2019" name="Int. J. Syst. Evol. Microbiol.">
        <title>The Global Catalogue of Microorganisms (GCM) 10K type strain sequencing project: providing services to taxonomists for standard genome sequencing and annotation.</title>
        <authorList>
            <consortium name="The Broad Institute Genomics Platform"/>
            <consortium name="The Broad Institute Genome Sequencing Center for Infectious Disease"/>
            <person name="Wu L."/>
            <person name="Ma J."/>
        </authorList>
    </citation>
    <scope>NUCLEOTIDE SEQUENCE [LARGE SCALE GENOMIC DNA]</scope>
    <source>
        <strain evidence="3">JCM 4594</strain>
    </source>
</reference>
<evidence type="ECO:0000256" key="1">
    <source>
        <dbReference type="SAM" id="MobiDB-lite"/>
    </source>
</evidence>
<evidence type="ECO:0000313" key="3">
    <source>
        <dbReference type="Proteomes" id="UP000600946"/>
    </source>
</evidence>
<proteinExistence type="predicted"/>
<organism evidence="2 3">
    <name type="scientific">Streptomyces xanthochromogenes</name>
    <dbReference type="NCBI Taxonomy" id="67384"/>
    <lineage>
        <taxon>Bacteria</taxon>
        <taxon>Bacillati</taxon>
        <taxon>Actinomycetota</taxon>
        <taxon>Actinomycetes</taxon>
        <taxon>Kitasatosporales</taxon>
        <taxon>Streptomycetaceae</taxon>
        <taxon>Streptomyces</taxon>
    </lineage>
</organism>
<feature type="compositionally biased region" description="Low complexity" evidence="1">
    <location>
        <begin position="221"/>
        <end position="246"/>
    </location>
</feature>